<evidence type="ECO:0000256" key="1">
    <source>
        <dbReference type="ARBA" id="ARBA00008455"/>
    </source>
</evidence>
<dbReference type="Proteomes" id="UP001652626">
    <property type="component" value="Chromosome 4"/>
</dbReference>
<dbReference type="GeneID" id="135194777"/>
<feature type="domain" description="Peptidase C1A papain C-terminal" evidence="2">
    <location>
        <begin position="46"/>
        <end position="254"/>
    </location>
</feature>
<dbReference type="SMART" id="SM00645">
    <property type="entry name" value="Pept_C1"/>
    <property type="match status" value="1"/>
</dbReference>
<reference evidence="4" key="1">
    <citation type="submission" date="2025-08" db="UniProtKB">
        <authorList>
            <consortium name="RefSeq"/>
        </authorList>
    </citation>
    <scope>IDENTIFICATION</scope>
    <source>
        <tissue evidence="4">Whole body</tissue>
    </source>
</reference>
<dbReference type="InterPro" id="IPR025661">
    <property type="entry name" value="Pept_asp_AS"/>
</dbReference>
<dbReference type="InterPro" id="IPR000668">
    <property type="entry name" value="Peptidase_C1A_C"/>
</dbReference>
<dbReference type="InterPro" id="IPR039417">
    <property type="entry name" value="Peptidase_C1A_papain-like"/>
</dbReference>
<dbReference type="SUPFAM" id="SSF54001">
    <property type="entry name" value="Cysteine proteinases"/>
    <property type="match status" value="1"/>
</dbReference>
<protein>
    <submittedName>
        <fullName evidence="4">Uncharacterized protein LOC135194777</fullName>
    </submittedName>
</protein>
<organism evidence="3 4">
    <name type="scientific">Vanessa tameamea</name>
    <name type="common">Kamehameha butterfly</name>
    <dbReference type="NCBI Taxonomy" id="334116"/>
    <lineage>
        <taxon>Eukaryota</taxon>
        <taxon>Metazoa</taxon>
        <taxon>Ecdysozoa</taxon>
        <taxon>Arthropoda</taxon>
        <taxon>Hexapoda</taxon>
        <taxon>Insecta</taxon>
        <taxon>Pterygota</taxon>
        <taxon>Neoptera</taxon>
        <taxon>Endopterygota</taxon>
        <taxon>Lepidoptera</taxon>
        <taxon>Glossata</taxon>
        <taxon>Ditrysia</taxon>
        <taxon>Papilionoidea</taxon>
        <taxon>Nymphalidae</taxon>
        <taxon>Nymphalinae</taxon>
        <taxon>Vanessa</taxon>
    </lineage>
</organism>
<accession>A0ABM4AZC6</accession>
<dbReference type="InterPro" id="IPR038765">
    <property type="entry name" value="Papain-like_cys_pep_sf"/>
</dbReference>
<evidence type="ECO:0000259" key="2">
    <source>
        <dbReference type="SMART" id="SM00645"/>
    </source>
</evidence>
<dbReference type="PRINTS" id="PR00705">
    <property type="entry name" value="PAPAIN"/>
</dbReference>
<comment type="similarity">
    <text evidence="1">Belongs to the peptidase C1 family.</text>
</comment>
<dbReference type="PANTHER" id="PTHR12411">
    <property type="entry name" value="CYSTEINE PROTEASE FAMILY C1-RELATED"/>
    <property type="match status" value="1"/>
</dbReference>
<evidence type="ECO:0000313" key="4">
    <source>
        <dbReference type="RefSeq" id="XP_064076655.1"/>
    </source>
</evidence>
<gene>
    <name evidence="4" type="primary">LOC135194777</name>
</gene>
<dbReference type="PROSITE" id="PS00640">
    <property type="entry name" value="THIOL_PROTEASE_ASN"/>
    <property type="match status" value="1"/>
</dbReference>
<name>A0ABM4AZC6_VANTA</name>
<dbReference type="Gene3D" id="3.90.70.10">
    <property type="entry name" value="Cysteine proteinases"/>
    <property type="match status" value="1"/>
</dbReference>
<proteinExistence type="inferred from homology"/>
<dbReference type="RefSeq" id="XP_064076655.1">
    <property type="nucleotide sequence ID" value="XM_064220585.1"/>
</dbReference>
<dbReference type="InterPro" id="IPR013128">
    <property type="entry name" value="Peptidase_C1A"/>
</dbReference>
<dbReference type="Pfam" id="PF00112">
    <property type="entry name" value="Peptidase_C1"/>
    <property type="match status" value="1"/>
</dbReference>
<dbReference type="CDD" id="cd02248">
    <property type="entry name" value="Peptidase_C1A"/>
    <property type="match status" value="1"/>
</dbReference>
<keyword evidence="3" id="KW-1185">Reference proteome</keyword>
<sequence length="257" mass="28208">MGITKFSDLTLEEFKQKYTGLKISNYTDKAKTITEGPKINLKLKDIPDSFDWRSKGMVSIVRNQGTCRSCWAFSTIGNVESAYAIKTQQSVILSEQQLVDCANDHCNGCAGGTLLNACEYLQSHGAMSEDSYSYIGRDGQCKYNPNNVKVKVNDCLSLKVSEDELAEKLVTIGPLSVGIDSEALQQYNGEPITEGCPGSTPDHAVLLVGYETDAVGNKYWLVKNSWGANWGDEGYFKMQRGVNCLNIMEIPAVTAIV</sequence>
<evidence type="ECO:0000313" key="3">
    <source>
        <dbReference type="Proteomes" id="UP001652626"/>
    </source>
</evidence>